<evidence type="ECO:0000313" key="2">
    <source>
        <dbReference type="EMBL" id="TNV82653.1"/>
    </source>
</evidence>
<feature type="transmembrane region" description="Helical" evidence="1">
    <location>
        <begin position="107"/>
        <end position="134"/>
    </location>
</feature>
<evidence type="ECO:0000256" key="1">
    <source>
        <dbReference type="SAM" id="Phobius"/>
    </source>
</evidence>
<dbReference type="EMBL" id="RRYP01004709">
    <property type="protein sequence ID" value="TNV82653.1"/>
    <property type="molecule type" value="Genomic_DNA"/>
</dbReference>
<keyword evidence="1" id="KW-0812">Transmembrane</keyword>
<feature type="transmembrane region" description="Helical" evidence="1">
    <location>
        <begin position="69"/>
        <end position="92"/>
    </location>
</feature>
<comment type="caution">
    <text evidence="2">The sequence shown here is derived from an EMBL/GenBank/DDBJ whole genome shotgun (WGS) entry which is preliminary data.</text>
</comment>
<keyword evidence="1" id="KW-0472">Membrane</keyword>
<feature type="transmembrane region" description="Helical" evidence="1">
    <location>
        <begin position="36"/>
        <end position="57"/>
    </location>
</feature>
<dbReference type="Proteomes" id="UP000785679">
    <property type="component" value="Unassembled WGS sequence"/>
</dbReference>
<name>A0A8J8T617_HALGN</name>
<keyword evidence="3" id="KW-1185">Reference proteome</keyword>
<organism evidence="2 3">
    <name type="scientific">Halteria grandinella</name>
    <dbReference type="NCBI Taxonomy" id="5974"/>
    <lineage>
        <taxon>Eukaryota</taxon>
        <taxon>Sar</taxon>
        <taxon>Alveolata</taxon>
        <taxon>Ciliophora</taxon>
        <taxon>Intramacronucleata</taxon>
        <taxon>Spirotrichea</taxon>
        <taxon>Stichotrichia</taxon>
        <taxon>Sporadotrichida</taxon>
        <taxon>Halteriidae</taxon>
        <taxon>Halteria</taxon>
    </lineage>
</organism>
<dbReference type="AlphaFoldDB" id="A0A8J8T617"/>
<sequence length="156" mass="17431">MVSRNCALIMSAILLVVQIAGAIFGTLVYQSREEEAWKAVFLWFMVIADVIPIVIFAKDQMVESALKYVIILAAAFYSLQLIGQVPILLAVIKESVHAHDCIGDSCYIGIFISNFFIFAYSLQFFTLILSSFLFGSCINNKRKELTLGQAGYQQQN</sequence>
<feature type="transmembrane region" description="Helical" evidence="1">
    <location>
        <begin position="7"/>
        <end position="30"/>
    </location>
</feature>
<accession>A0A8J8T617</accession>
<protein>
    <submittedName>
        <fullName evidence="2">Uncharacterized protein</fullName>
    </submittedName>
</protein>
<evidence type="ECO:0000313" key="3">
    <source>
        <dbReference type="Proteomes" id="UP000785679"/>
    </source>
</evidence>
<reference evidence="2" key="1">
    <citation type="submission" date="2019-06" db="EMBL/GenBank/DDBJ databases">
        <authorList>
            <person name="Zheng W."/>
        </authorList>
    </citation>
    <scope>NUCLEOTIDE SEQUENCE</scope>
    <source>
        <strain evidence="2">QDHG01</strain>
    </source>
</reference>
<proteinExistence type="predicted"/>
<keyword evidence="1" id="KW-1133">Transmembrane helix</keyword>
<gene>
    <name evidence="2" type="ORF">FGO68_gene9407</name>
</gene>